<dbReference type="PANTHER" id="PTHR48112:SF15">
    <property type="entry name" value="HMG BOX DOMAIN-CONTAINING PROTEIN"/>
    <property type="match status" value="1"/>
</dbReference>
<dbReference type="Gene3D" id="1.10.30.10">
    <property type="entry name" value="High mobility group box domain"/>
    <property type="match status" value="1"/>
</dbReference>
<sequence length="262" mass="28976">MSATDDVKRTETGDPIPPKPSRPFTCYNVFSILERAYIIQTHEKYCVDLPERADVDGGLRPEKYRGLILPENWYVVGVNRKKRKDHKTHGVISFSDLSNAIAENWRTVDDETRAYCQYLADLEIVRYRKDLSAYIEKYGEEAAKTPRKKRKKKHNPEAAAKSTVNSETGAAAALGVGGDDDQDDDEAYERELFNMYSLANPSAAAAAAAAVARGVPVNEDMDAKPPALPRSDQDASAHTSSETQTSRSTSESYTASSSKSEM</sequence>
<dbReference type="HOGENOM" id="CLU_078670_0_0_1"/>
<keyword evidence="4" id="KW-1185">Reference proteome</keyword>
<dbReference type="GeneID" id="7445506"/>
<organism evidence="3 4">
    <name type="scientific">Thalassiosira pseudonana</name>
    <name type="common">Marine diatom</name>
    <name type="synonym">Cyclotella nana</name>
    <dbReference type="NCBI Taxonomy" id="35128"/>
    <lineage>
        <taxon>Eukaryota</taxon>
        <taxon>Sar</taxon>
        <taxon>Stramenopiles</taxon>
        <taxon>Ochrophyta</taxon>
        <taxon>Bacillariophyta</taxon>
        <taxon>Coscinodiscophyceae</taxon>
        <taxon>Thalassiosirophycidae</taxon>
        <taxon>Thalassiosirales</taxon>
        <taxon>Thalassiosiraceae</taxon>
        <taxon>Thalassiosira</taxon>
    </lineage>
</organism>
<evidence type="ECO:0000313" key="3">
    <source>
        <dbReference type="EMBL" id="EED96663.1"/>
    </source>
</evidence>
<accession>B8BS59</accession>
<dbReference type="Proteomes" id="UP000001449">
    <property type="component" value="Chromosome 1"/>
</dbReference>
<dbReference type="InterPro" id="IPR036910">
    <property type="entry name" value="HMG_box_dom_sf"/>
</dbReference>
<keyword evidence="1" id="KW-0238">DNA-binding</keyword>
<reference evidence="3 4" key="2">
    <citation type="journal article" date="2008" name="Nature">
        <title>The Phaeodactylum genome reveals the evolutionary history of diatom genomes.</title>
        <authorList>
            <person name="Bowler C."/>
            <person name="Allen A.E."/>
            <person name="Badger J.H."/>
            <person name="Grimwood J."/>
            <person name="Jabbari K."/>
            <person name="Kuo A."/>
            <person name="Maheswari U."/>
            <person name="Martens C."/>
            <person name="Maumus F."/>
            <person name="Otillar R.P."/>
            <person name="Rayko E."/>
            <person name="Salamov A."/>
            <person name="Vandepoele K."/>
            <person name="Beszteri B."/>
            <person name="Gruber A."/>
            <person name="Heijde M."/>
            <person name="Katinka M."/>
            <person name="Mock T."/>
            <person name="Valentin K."/>
            <person name="Verret F."/>
            <person name="Berges J.A."/>
            <person name="Brownlee C."/>
            <person name="Cadoret J.P."/>
            <person name="Chiovitti A."/>
            <person name="Choi C.J."/>
            <person name="Coesel S."/>
            <person name="De Martino A."/>
            <person name="Detter J.C."/>
            <person name="Durkin C."/>
            <person name="Falciatore A."/>
            <person name="Fournet J."/>
            <person name="Haruta M."/>
            <person name="Huysman M.J."/>
            <person name="Jenkins B.D."/>
            <person name="Jiroutova K."/>
            <person name="Jorgensen R.E."/>
            <person name="Joubert Y."/>
            <person name="Kaplan A."/>
            <person name="Kroger N."/>
            <person name="Kroth P.G."/>
            <person name="La Roche J."/>
            <person name="Lindquist E."/>
            <person name="Lommer M."/>
            <person name="Martin-Jezequel V."/>
            <person name="Lopez P.J."/>
            <person name="Lucas S."/>
            <person name="Mangogna M."/>
            <person name="McGinnis K."/>
            <person name="Medlin L.K."/>
            <person name="Montsant A."/>
            <person name="Oudot-Le Secq M.P."/>
            <person name="Napoli C."/>
            <person name="Obornik M."/>
            <person name="Parker M.S."/>
            <person name="Petit J.L."/>
            <person name="Porcel B.M."/>
            <person name="Poulsen N."/>
            <person name="Robison M."/>
            <person name="Rychlewski L."/>
            <person name="Rynearson T.A."/>
            <person name="Schmutz J."/>
            <person name="Shapiro H."/>
            <person name="Siaut M."/>
            <person name="Stanley M."/>
            <person name="Sussman M.R."/>
            <person name="Taylor A.R."/>
            <person name="Vardi A."/>
            <person name="von Dassow P."/>
            <person name="Vyverman W."/>
            <person name="Willis A."/>
            <person name="Wyrwicz L.S."/>
            <person name="Rokhsar D.S."/>
            <person name="Weissenbach J."/>
            <person name="Armbrust E.V."/>
            <person name="Green B.R."/>
            <person name="Van de Peer Y."/>
            <person name="Grigoriev I.V."/>
        </authorList>
    </citation>
    <scope>NUCLEOTIDE SEQUENCE [LARGE SCALE GENOMIC DNA]</scope>
    <source>
        <strain evidence="3 4">CCMP1335</strain>
    </source>
</reference>
<feature type="region of interest" description="Disordered" evidence="2">
    <location>
        <begin position="217"/>
        <end position="262"/>
    </location>
</feature>
<dbReference type="SUPFAM" id="SSF47095">
    <property type="entry name" value="HMG-box"/>
    <property type="match status" value="1"/>
</dbReference>
<dbReference type="KEGG" id="tps:THAPSDRAFT_1869"/>
<evidence type="ECO:0000256" key="2">
    <source>
        <dbReference type="SAM" id="MobiDB-lite"/>
    </source>
</evidence>
<dbReference type="AlphaFoldDB" id="B8BS59"/>
<dbReference type="RefSeq" id="XP_002287022.1">
    <property type="nucleotide sequence ID" value="XM_002286986.1"/>
</dbReference>
<dbReference type="GO" id="GO:0005634">
    <property type="term" value="C:nucleus"/>
    <property type="evidence" value="ECO:0000318"/>
    <property type="project" value="GO_Central"/>
</dbReference>
<feature type="region of interest" description="Disordered" evidence="2">
    <location>
        <begin position="142"/>
        <end position="184"/>
    </location>
</feature>
<dbReference type="EMBL" id="CM000638">
    <property type="protein sequence ID" value="EED96663.1"/>
    <property type="molecule type" value="Genomic_DNA"/>
</dbReference>
<dbReference type="InParanoid" id="B8BS59"/>
<dbReference type="InterPro" id="IPR050342">
    <property type="entry name" value="HMGB"/>
</dbReference>
<feature type="compositionally biased region" description="Low complexity" evidence="2">
    <location>
        <begin position="239"/>
        <end position="262"/>
    </location>
</feature>
<dbReference type="PANTHER" id="PTHR48112">
    <property type="entry name" value="HIGH MOBILITY GROUP PROTEIN DSP1"/>
    <property type="match status" value="1"/>
</dbReference>
<evidence type="ECO:0008006" key="5">
    <source>
        <dbReference type="Google" id="ProtNLM"/>
    </source>
</evidence>
<evidence type="ECO:0000313" key="4">
    <source>
        <dbReference type="Proteomes" id="UP000001449"/>
    </source>
</evidence>
<gene>
    <name evidence="3" type="ORF">THAPSDRAFT_1869</name>
</gene>
<reference evidence="3 4" key="1">
    <citation type="journal article" date="2004" name="Science">
        <title>The genome of the diatom Thalassiosira pseudonana: ecology, evolution, and metabolism.</title>
        <authorList>
            <person name="Armbrust E.V."/>
            <person name="Berges J.A."/>
            <person name="Bowler C."/>
            <person name="Green B.R."/>
            <person name="Martinez D."/>
            <person name="Putnam N.H."/>
            <person name="Zhou S."/>
            <person name="Allen A.E."/>
            <person name="Apt K.E."/>
            <person name="Bechner M."/>
            <person name="Brzezinski M.A."/>
            <person name="Chaal B.K."/>
            <person name="Chiovitti A."/>
            <person name="Davis A.K."/>
            <person name="Demarest M.S."/>
            <person name="Detter J.C."/>
            <person name="Glavina T."/>
            <person name="Goodstein D."/>
            <person name="Hadi M.Z."/>
            <person name="Hellsten U."/>
            <person name="Hildebrand M."/>
            <person name="Jenkins B.D."/>
            <person name="Jurka J."/>
            <person name="Kapitonov V.V."/>
            <person name="Kroger N."/>
            <person name="Lau W.W."/>
            <person name="Lane T.W."/>
            <person name="Larimer F.W."/>
            <person name="Lippmeier J.C."/>
            <person name="Lucas S."/>
            <person name="Medina M."/>
            <person name="Montsant A."/>
            <person name="Obornik M."/>
            <person name="Parker M.S."/>
            <person name="Palenik B."/>
            <person name="Pazour G.J."/>
            <person name="Richardson P.M."/>
            <person name="Rynearson T.A."/>
            <person name="Saito M.A."/>
            <person name="Schwartz D.C."/>
            <person name="Thamatrakoln K."/>
            <person name="Valentin K."/>
            <person name="Vardi A."/>
            <person name="Wilkerson F.P."/>
            <person name="Rokhsar D.S."/>
        </authorList>
    </citation>
    <scope>NUCLEOTIDE SEQUENCE [LARGE SCALE GENOMIC DNA]</scope>
    <source>
        <strain evidence="3 4">CCMP1335</strain>
    </source>
</reference>
<dbReference type="GO" id="GO:0003677">
    <property type="term" value="F:DNA binding"/>
    <property type="evidence" value="ECO:0007669"/>
    <property type="project" value="UniProtKB-KW"/>
</dbReference>
<dbReference type="PaxDb" id="35128-Thaps1869"/>
<protein>
    <recommendedName>
        <fullName evidence="5">HMG box domain-containing protein</fullName>
    </recommendedName>
</protein>
<feature type="compositionally biased region" description="Basic residues" evidence="2">
    <location>
        <begin position="145"/>
        <end position="154"/>
    </location>
</feature>
<evidence type="ECO:0000256" key="1">
    <source>
        <dbReference type="ARBA" id="ARBA00023125"/>
    </source>
</evidence>
<name>B8BS59_THAPS</name>
<proteinExistence type="predicted"/>